<dbReference type="KEGG" id="coe:CP258_00445"/>
<evidence type="ECO:0008006" key="4">
    <source>
        <dbReference type="Google" id="ProtNLM"/>
    </source>
</evidence>
<dbReference type="RefSeq" id="WP_014522958.1">
    <property type="nucleotide sequence ID" value="NC_017945.3"/>
</dbReference>
<feature type="transmembrane region" description="Helical" evidence="1">
    <location>
        <begin position="12"/>
        <end position="29"/>
    </location>
</feature>
<evidence type="ECO:0000313" key="3">
    <source>
        <dbReference type="Proteomes" id="UP000006465"/>
    </source>
</evidence>
<proteinExistence type="predicted"/>
<feature type="transmembrane region" description="Helical" evidence="1">
    <location>
        <begin position="88"/>
        <end position="105"/>
    </location>
</feature>
<reference evidence="2 3" key="1">
    <citation type="journal article" date="2013" name="J. Biotechnol.">
        <title>Genome sequence of Corynebacterium pseudotuberculosis biovar equi strain 258 and prediction of antigenic targets to improve biotechnological vaccine production.</title>
        <authorList>
            <person name="Soares S.C."/>
            <person name="Trost E."/>
            <person name="Ramos R.T."/>
            <person name="Carneiro A.R."/>
            <person name="Santos A.R."/>
            <person name="Pinto A.C."/>
            <person name="Barbosa E."/>
            <person name="Aburjaile F."/>
            <person name="Ali A."/>
            <person name="Diniz C.A."/>
            <person name="Hassan S.S."/>
            <person name="Fiaux K."/>
            <person name="Guimaraes L.C."/>
            <person name="Bakhtiar S.M."/>
            <person name="Pereira U."/>
            <person name="Almeida S.S."/>
            <person name="Abreu V.A."/>
            <person name="Rocha F.S."/>
            <person name="Dorella F.A."/>
            <person name="Miyoshi A."/>
            <person name="Silva A."/>
            <person name="Azevedo V."/>
            <person name="Tauch A."/>
        </authorList>
    </citation>
    <scope>NUCLEOTIDE SEQUENCE [LARGE SCALE GENOMIC DNA]</scope>
    <source>
        <strain evidence="2 3">258</strain>
    </source>
</reference>
<keyword evidence="1" id="KW-0472">Membrane</keyword>
<keyword evidence="1" id="KW-0812">Transmembrane</keyword>
<feature type="transmembrane region" description="Helical" evidence="1">
    <location>
        <begin position="35"/>
        <end position="56"/>
    </location>
</feature>
<protein>
    <recommendedName>
        <fullName evidence="4">Secreted protein</fullName>
    </recommendedName>
</protein>
<feature type="transmembrane region" description="Helical" evidence="1">
    <location>
        <begin position="63"/>
        <end position="82"/>
    </location>
</feature>
<evidence type="ECO:0000313" key="2">
    <source>
        <dbReference type="EMBL" id="AFK15743.1"/>
    </source>
</evidence>
<dbReference type="AlphaFoldDB" id="A0AAU8PF62"/>
<accession>A0AAU8PF62</accession>
<keyword evidence="1" id="KW-1133">Transmembrane helix</keyword>
<organism evidence="2 3">
    <name type="scientific">Corynebacterium pseudotuberculosis 258</name>
    <dbReference type="NCBI Taxonomy" id="1168865"/>
    <lineage>
        <taxon>Bacteria</taxon>
        <taxon>Bacillati</taxon>
        <taxon>Actinomycetota</taxon>
        <taxon>Actinomycetes</taxon>
        <taxon>Mycobacteriales</taxon>
        <taxon>Corynebacteriaceae</taxon>
        <taxon>Corynebacterium</taxon>
    </lineage>
</organism>
<sequence length="118" mass="13163">MEKDGSKKSSRKSWSYVMIMIFLLMIILVPPLLHLFTSGGIILTALLLLALTFGFIDARTFRFTASFPLFIGAAYFIAMQMYFNAGTWIYLPIMVVLAFIGGAFGDPRGMRSFGEDEG</sequence>
<dbReference type="Proteomes" id="UP000006465">
    <property type="component" value="Chromosome"/>
</dbReference>
<name>A0AAU8PF62_CORPS</name>
<gene>
    <name evidence="2" type="ORF">CP258_00445</name>
</gene>
<evidence type="ECO:0000256" key="1">
    <source>
        <dbReference type="SAM" id="Phobius"/>
    </source>
</evidence>
<dbReference type="EMBL" id="CP003540">
    <property type="protein sequence ID" value="AFK15743.1"/>
    <property type="molecule type" value="Genomic_DNA"/>
</dbReference>